<dbReference type="AlphaFoldDB" id="G4CPA5"/>
<gene>
    <name evidence="1" type="ORF">HMPREF9370_0915</name>
</gene>
<organism evidence="1 2">
    <name type="scientific">Neisseria wadsworthii 9715</name>
    <dbReference type="NCBI Taxonomy" id="1030841"/>
    <lineage>
        <taxon>Bacteria</taxon>
        <taxon>Pseudomonadati</taxon>
        <taxon>Pseudomonadota</taxon>
        <taxon>Betaproteobacteria</taxon>
        <taxon>Neisseriales</taxon>
        <taxon>Neisseriaceae</taxon>
        <taxon>Neisseria</taxon>
    </lineage>
</organism>
<proteinExistence type="predicted"/>
<evidence type="ECO:0000313" key="1">
    <source>
        <dbReference type="EMBL" id="EGZ48199.1"/>
    </source>
</evidence>
<evidence type="ECO:0000313" key="2">
    <source>
        <dbReference type="Proteomes" id="UP000005336"/>
    </source>
</evidence>
<comment type="caution">
    <text evidence="1">The sequence shown here is derived from an EMBL/GenBank/DDBJ whole genome shotgun (WGS) entry which is preliminary data.</text>
</comment>
<sequence length="48" mass="5655">MLSIKNPAFAGFFYACLKNSNIQSDFQTGIRFRQAFDIVNQHIFDRRQ</sequence>
<dbReference type="Proteomes" id="UP000005336">
    <property type="component" value="Unassembled WGS sequence"/>
</dbReference>
<protein>
    <submittedName>
        <fullName evidence="1">Uncharacterized protein</fullName>
    </submittedName>
</protein>
<name>G4CPA5_9NEIS</name>
<dbReference type="PATRIC" id="fig|1030841.3.peg.899"/>
<reference evidence="1 2" key="1">
    <citation type="submission" date="2011-06" db="EMBL/GenBank/DDBJ databases">
        <authorList>
            <person name="Muzny D."/>
            <person name="Qin X."/>
            <person name="Deng J."/>
            <person name="Jiang H."/>
            <person name="Liu Y."/>
            <person name="Qu J."/>
            <person name="Song X.-Z."/>
            <person name="Zhang L."/>
            <person name="Thornton R."/>
            <person name="Coyle M."/>
            <person name="Francisco L."/>
            <person name="Jackson L."/>
            <person name="Javaid M."/>
            <person name="Korchina V."/>
            <person name="Kovar C."/>
            <person name="Mata R."/>
            <person name="Mathew T."/>
            <person name="Ngo R."/>
            <person name="Nguyen L."/>
            <person name="Nguyen N."/>
            <person name="Okwuonu G."/>
            <person name="Ongeri F."/>
            <person name="Pham C."/>
            <person name="Simmons D."/>
            <person name="Wilczek-Boney K."/>
            <person name="Hale W."/>
            <person name="Jakkamsetti A."/>
            <person name="Pham P."/>
            <person name="Ruth R."/>
            <person name="San Lucas F."/>
            <person name="Warren J."/>
            <person name="Zhang J."/>
            <person name="Zhao Z."/>
            <person name="Zhou C."/>
            <person name="Zhu D."/>
            <person name="Lee S."/>
            <person name="Bess C."/>
            <person name="Blankenburg K."/>
            <person name="Forbes L."/>
            <person name="Fu Q."/>
            <person name="Gubbala S."/>
            <person name="Hirani K."/>
            <person name="Jayaseelan J.C."/>
            <person name="Lara F."/>
            <person name="Munidasa M."/>
            <person name="Palculict T."/>
            <person name="Patil S."/>
            <person name="Pu L.-L."/>
            <person name="Saada N."/>
            <person name="Tang L."/>
            <person name="Weissenberger G."/>
            <person name="Zhu Y."/>
            <person name="Hemphill L."/>
            <person name="Shang Y."/>
            <person name="Youmans B."/>
            <person name="Ayvaz T."/>
            <person name="Ross M."/>
            <person name="Santibanez J."/>
            <person name="Aqrawi P."/>
            <person name="Gross S."/>
            <person name="Joshi V."/>
            <person name="Fowler G."/>
            <person name="Nazareth L."/>
            <person name="Reid J."/>
            <person name="Worley K."/>
            <person name="Petrosino J."/>
            <person name="Highlander S."/>
            <person name="Gibbs R."/>
        </authorList>
    </citation>
    <scope>NUCLEOTIDE SEQUENCE [LARGE SCALE GENOMIC DNA]</scope>
    <source>
        <strain evidence="1 2">9715</strain>
    </source>
</reference>
<dbReference type="HOGENOM" id="CLU_3155333_0_0_4"/>
<accession>G4CPA5</accession>
<dbReference type="PROSITE" id="PS51257">
    <property type="entry name" value="PROKAR_LIPOPROTEIN"/>
    <property type="match status" value="1"/>
</dbReference>
<dbReference type="EMBL" id="AGAZ01000035">
    <property type="protein sequence ID" value="EGZ48199.1"/>
    <property type="molecule type" value="Genomic_DNA"/>
</dbReference>
<keyword evidence="2" id="KW-1185">Reference proteome</keyword>
<dbReference type="STRING" id="1030841.HMPREF9370_0915"/>